<evidence type="ECO:0000313" key="2">
    <source>
        <dbReference type="Proteomes" id="UP001056120"/>
    </source>
</evidence>
<proteinExistence type="predicted"/>
<reference evidence="2" key="1">
    <citation type="journal article" date="2022" name="Mol. Ecol. Resour.">
        <title>The genomes of chicory, endive, great burdock and yacon provide insights into Asteraceae palaeo-polyploidization history and plant inulin production.</title>
        <authorList>
            <person name="Fan W."/>
            <person name="Wang S."/>
            <person name="Wang H."/>
            <person name="Wang A."/>
            <person name="Jiang F."/>
            <person name="Liu H."/>
            <person name="Zhao H."/>
            <person name="Xu D."/>
            <person name="Zhang Y."/>
        </authorList>
    </citation>
    <scope>NUCLEOTIDE SEQUENCE [LARGE SCALE GENOMIC DNA]</scope>
    <source>
        <strain evidence="2">cv. Yunnan</strain>
    </source>
</reference>
<reference evidence="1 2" key="2">
    <citation type="journal article" date="2022" name="Mol. Ecol. Resour.">
        <title>The genomes of chicory, endive, great burdock and yacon provide insights into Asteraceae paleo-polyploidization history and plant inulin production.</title>
        <authorList>
            <person name="Fan W."/>
            <person name="Wang S."/>
            <person name="Wang H."/>
            <person name="Wang A."/>
            <person name="Jiang F."/>
            <person name="Liu H."/>
            <person name="Zhao H."/>
            <person name="Xu D."/>
            <person name="Zhang Y."/>
        </authorList>
    </citation>
    <scope>NUCLEOTIDE SEQUENCE [LARGE SCALE GENOMIC DNA]</scope>
    <source>
        <strain evidence="2">cv. Yunnan</strain>
        <tissue evidence="1">Leaves</tissue>
    </source>
</reference>
<gene>
    <name evidence="1" type="ORF">L1987_85128</name>
</gene>
<organism evidence="1 2">
    <name type="scientific">Smallanthus sonchifolius</name>
    <dbReference type="NCBI Taxonomy" id="185202"/>
    <lineage>
        <taxon>Eukaryota</taxon>
        <taxon>Viridiplantae</taxon>
        <taxon>Streptophyta</taxon>
        <taxon>Embryophyta</taxon>
        <taxon>Tracheophyta</taxon>
        <taxon>Spermatophyta</taxon>
        <taxon>Magnoliopsida</taxon>
        <taxon>eudicotyledons</taxon>
        <taxon>Gunneridae</taxon>
        <taxon>Pentapetalae</taxon>
        <taxon>asterids</taxon>
        <taxon>campanulids</taxon>
        <taxon>Asterales</taxon>
        <taxon>Asteraceae</taxon>
        <taxon>Asteroideae</taxon>
        <taxon>Heliantheae alliance</taxon>
        <taxon>Millerieae</taxon>
        <taxon>Smallanthus</taxon>
    </lineage>
</organism>
<accession>A0ACB8XWB6</accession>
<name>A0ACB8XWB6_9ASTR</name>
<evidence type="ECO:0000313" key="1">
    <source>
        <dbReference type="EMBL" id="KAI3675538.1"/>
    </source>
</evidence>
<comment type="caution">
    <text evidence="1">The sequence shown here is derived from an EMBL/GenBank/DDBJ whole genome shotgun (WGS) entry which is preliminary data.</text>
</comment>
<keyword evidence="2" id="KW-1185">Reference proteome</keyword>
<sequence>MENRLIVYGTRVFEPMDFVGKVNLLNPRFNLQKSCLVKKVFVKEYDGKQFVGEHKVACICKHRVFEPMDFAGKVNLVFEPMDFAGKVNLLNPRFNLQKSCLVKKVFVKEYDGKQFVGEHKVACICKHRVFEPMDFAGKVNLLNPRFNLQKSCMGKKVFVKEYDGKQFVGEHKVACICKHRDFEPMDFAGKVNLLNPRFNLQKSCLVKKVFVKEYDGKQFVGEHKVACICKHRVFEPMDFAGKVNLLNPRFNLQKSCLVKKVFVKEYDGKQFVGEHKVACICKHRVFEPMDFAGKVNLLNPRFNLQKSCLVKKVFVKEYDGKQFVGEHKVACICKHRVFEPMDFAGKVNLLNPRFNLQKSCLVKKVFVKEYDGKQFVGEHKVACICKHRVFEPMDFAGKVNLLNPRFNLQKSCLVKKVFVKEYDGKQFVGEHKVACICKHRVFEPMDFAGKVNLLNPRFNLQKSCLVKKVFVKEYDGKQFVGEHKVACICKHRVFEPMDFAGKVNLLNPRFNLQKSCLVKKVFVKEYDGKQFVGEHKVACICKHRDFEPMDFAGKVNLLNPRFNLQKSCLGKKVFVKEYDGKQFVGEHKVACICKHRDFEPMDFAGKVNLDFEPMDFAGKVNLLNPRFNLQKSCLGKKVFVKEYDGKQFVGEHKVACICKHRDFEPMDFAGKVNLDFEPMDFAGKVNLLNPRFNLQKSCLGKKVFVKEYDGKQFVGEHKVACICKHRDFEPMEFAGKVNLKQVKIVAVL</sequence>
<dbReference type="EMBL" id="CM042046">
    <property type="protein sequence ID" value="KAI3675538.1"/>
    <property type="molecule type" value="Genomic_DNA"/>
</dbReference>
<dbReference type="Proteomes" id="UP001056120">
    <property type="component" value="Linkage Group LG29"/>
</dbReference>
<protein>
    <submittedName>
        <fullName evidence="1">Uncharacterized protein</fullName>
    </submittedName>
</protein>